<dbReference type="InterPro" id="IPR004883">
    <property type="entry name" value="LOB"/>
</dbReference>
<sequence>MNNIHNNSNSSNNNSNNGPCGACKYLRRKCVKGCVFAPYFDAEQGTTHFAAVHKVFGASNASKLLLRIPVHRRIDAVVTLCYEALSRVRDPVYGCVSHIFSLQQQVLSMQAELATVQARLSTLQRVPSTFPTVDHTPQVILDQISSSSSSTTTTTITATTTSMPSIDNMLHYYYSQPMTSTLASTTSELTGIYNLTDNQHDNMFMEDDDLQMLTREFVSKYLPGVKFKSEPR</sequence>
<feature type="domain" description="LOB" evidence="2">
    <location>
        <begin position="18"/>
        <end position="120"/>
    </location>
</feature>
<dbReference type="PANTHER" id="PTHR31529">
    <property type="entry name" value="LOB DOMAIN CONTAINING PROTEIN"/>
    <property type="match status" value="1"/>
</dbReference>
<dbReference type="GO" id="GO:0009755">
    <property type="term" value="P:hormone-mediated signaling pathway"/>
    <property type="evidence" value="ECO:0007669"/>
    <property type="project" value="TreeGrafter"/>
</dbReference>
<comment type="caution">
    <text evidence="3">The sequence shown here is derived from an EMBL/GenBank/DDBJ whole genome shotgun (WGS) entry which is preliminary data.</text>
</comment>
<proteinExistence type="inferred from homology"/>
<dbReference type="GO" id="GO:0005634">
    <property type="term" value="C:nucleus"/>
    <property type="evidence" value="ECO:0007669"/>
    <property type="project" value="TreeGrafter"/>
</dbReference>
<dbReference type="PROSITE" id="PS50891">
    <property type="entry name" value="LOB"/>
    <property type="match status" value="1"/>
</dbReference>
<dbReference type="Proteomes" id="UP001443914">
    <property type="component" value="Unassembled WGS sequence"/>
</dbReference>
<evidence type="ECO:0000259" key="2">
    <source>
        <dbReference type="PROSITE" id="PS50891"/>
    </source>
</evidence>
<dbReference type="AlphaFoldDB" id="A0AAW1MBZ5"/>
<keyword evidence="4" id="KW-1185">Reference proteome</keyword>
<organism evidence="3 4">
    <name type="scientific">Saponaria officinalis</name>
    <name type="common">Common soapwort</name>
    <name type="synonym">Lychnis saponaria</name>
    <dbReference type="NCBI Taxonomy" id="3572"/>
    <lineage>
        <taxon>Eukaryota</taxon>
        <taxon>Viridiplantae</taxon>
        <taxon>Streptophyta</taxon>
        <taxon>Embryophyta</taxon>
        <taxon>Tracheophyta</taxon>
        <taxon>Spermatophyta</taxon>
        <taxon>Magnoliopsida</taxon>
        <taxon>eudicotyledons</taxon>
        <taxon>Gunneridae</taxon>
        <taxon>Pentapetalae</taxon>
        <taxon>Caryophyllales</taxon>
        <taxon>Caryophyllaceae</taxon>
        <taxon>Caryophylleae</taxon>
        <taxon>Saponaria</taxon>
    </lineage>
</organism>
<evidence type="ECO:0000313" key="3">
    <source>
        <dbReference type="EMBL" id="KAK9742842.1"/>
    </source>
</evidence>
<reference evidence="3" key="1">
    <citation type="submission" date="2024-03" db="EMBL/GenBank/DDBJ databases">
        <title>WGS assembly of Saponaria officinalis var. Norfolk2.</title>
        <authorList>
            <person name="Jenkins J."/>
            <person name="Shu S."/>
            <person name="Grimwood J."/>
            <person name="Barry K."/>
            <person name="Goodstein D."/>
            <person name="Schmutz J."/>
            <person name="Leebens-Mack J."/>
            <person name="Osbourn A."/>
        </authorList>
    </citation>
    <scope>NUCLEOTIDE SEQUENCE [LARGE SCALE GENOMIC DNA]</scope>
    <source>
        <strain evidence="3">JIC</strain>
    </source>
</reference>
<evidence type="ECO:0000313" key="4">
    <source>
        <dbReference type="Proteomes" id="UP001443914"/>
    </source>
</evidence>
<dbReference type="Pfam" id="PF03195">
    <property type="entry name" value="LOB"/>
    <property type="match status" value="1"/>
</dbReference>
<dbReference type="GO" id="GO:0045893">
    <property type="term" value="P:positive regulation of DNA-templated transcription"/>
    <property type="evidence" value="ECO:0007669"/>
    <property type="project" value="TreeGrafter"/>
</dbReference>
<name>A0AAW1MBZ5_SAPOF</name>
<accession>A0AAW1MBZ5</accession>
<dbReference type="PANTHER" id="PTHR31529:SF28">
    <property type="entry name" value="LOB DOMAIN-CONTAINING PROTEIN 19"/>
    <property type="match status" value="1"/>
</dbReference>
<evidence type="ECO:0000256" key="1">
    <source>
        <dbReference type="ARBA" id="ARBA00005474"/>
    </source>
</evidence>
<gene>
    <name evidence="3" type="ORF">RND81_03G200000</name>
</gene>
<comment type="similarity">
    <text evidence="1">Belongs to the LOB domain-containing protein family.</text>
</comment>
<dbReference type="EMBL" id="JBDFQZ010000003">
    <property type="protein sequence ID" value="KAK9742842.1"/>
    <property type="molecule type" value="Genomic_DNA"/>
</dbReference>
<protein>
    <recommendedName>
        <fullName evidence="2">LOB domain-containing protein</fullName>
    </recommendedName>
</protein>